<name>A0A350H970_UNCW3</name>
<proteinExistence type="predicted"/>
<organism evidence="1 2">
    <name type="scientific">candidate division WOR-3 bacterium</name>
    <dbReference type="NCBI Taxonomy" id="2052148"/>
    <lineage>
        <taxon>Bacteria</taxon>
        <taxon>Bacteria division WOR-3</taxon>
    </lineage>
</organism>
<dbReference type="AlphaFoldDB" id="A0A350H970"/>
<evidence type="ECO:0000313" key="2">
    <source>
        <dbReference type="Proteomes" id="UP000264062"/>
    </source>
</evidence>
<dbReference type="EMBL" id="DMZY01000084">
    <property type="protein sequence ID" value="HAV92086.1"/>
    <property type="molecule type" value="Genomic_DNA"/>
</dbReference>
<sequence>MQERNETLENVKKLKSEGMYAEALVLGGQMLSEDLYDPEAYSLIGKIYYLMDDLDASLRYFLTSLHMELLHAKRERGESATYLKESNEILSASKFLLVKHLEKNDLRRLMLLFGHTLIHIGHSLADGSIDSLRTVEIKEYREIIAGIGTETSDKYGKMEQEFYLPLGLIFSLAVLDGKLTIKEAATEYFKKDVNELSEIYSETLAILKKIS</sequence>
<accession>A0A350H970</accession>
<dbReference type="Proteomes" id="UP000264062">
    <property type="component" value="Unassembled WGS sequence"/>
</dbReference>
<evidence type="ECO:0008006" key="3">
    <source>
        <dbReference type="Google" id="ProtNLM"/>
    </source>
</evidence>
<evidence type="ECO:0000313" key="1">
    <source>
        <dbReference type="EMBL" id="HAV92086.1"/>
    </source>
</evidence>
<protein>
    <recommendedName>
        <fullName evidence="3">Tetratricopeptide repeat protein</fullName>
    </recommendedName>
</protein>
<reference evidence="1 2" key="1">
    <citation type="journal article" date="2018" name="Nat. Biotechnol.">
        <title>A standardized bacterial taxonomy based on genome phylogeny substantially revises the tree of life.</title>
        <authorList>
            <person name="Parks D.H."/>
            <person name="Chuvochina M."/>
            <person name="Waite D.W."/>
            <person name="Rinke C."/>
            <person name="Skarshewski A."/>
            <person name="Chaumeil P.A."/>
            <person name="Hugenholtz P."/>
        </authorList>
    </citation>
    <scope>NUCLEOTIDE SEQUENCE [LARGE SCALE GENOMIC DNA]</scope>
    <source>
        <strain evidence="1">UBA9956</strain>
    </source>
</reference>
<gene>
    <name evidence="1" type="ORF">DCW38_02770</name>
</gene>
<comment type="caution">
    <text evidence="1">The sequence shown here is derived from an EMBL/GenBank/DDBJ whole genome shotgun (WGS) entry which is preliminary data.</text>
</comment>